<keyword evidence="4" id="KW-1185">Reference proteome</keyword>
<accession>A0A1L7XC76</accession>
<dbReference type="Pfam" id="PF06985">
    <property type="entry name" value="HET"/>
    <property type="match status" value="1"/>
</dbReference>
<dbReference type="Proteomes" id="UP000184330">
    <property type="component" value="Unassembled WGS sequence"/>
</dbReference>
<organism evidence="3 4">
    <name type="scientific">Phialocephala subalpina</name>
    <dbReference type="NCBI Taxonomy" id="576137"/>
    <lineage>
        <taxon>Eukaryota</taxon>
        <taxon>Fungi</taxon>
        <taxon>Dikarya</taxon>
        <taxon>Ascomycota</taxon>
        <taxon>Pezizomycotina</taxon>
        <taxon>Leotiomycetes</taxon>
        <taxon>Helotiales</taxon>
        <taxon>Mollisiaceae</taxon>
        <taxon>Phialocephala</taxon>
        <taxon>Phialocephala fortinii species complex</taxon>
    </lineage>
</organism>
<dbReference type="PANTHER" id="PTHR33112">
    <property type="entry name" value="DOMAIN PROTEIN, PUTATIVE-RELATED"/>
    <property type="match status" value="1"/>
</dbReference>
<evidence type="ECO:0000313" key="3">
    <source>
        <dbReference type="EMBL" id="CZR62622.1"/>
    </source>
</evidence>
<sequence>MSEEGPSQPKPDEKVSNGSELDSPSETSLSRSTINIVSKSKLVTGITRLSLSDIAEETSRLERKEPPTTPPPDALVIDITDGSLCERCMRTDFATIMSSTAGPTFEPCGILEVSRIDSNKSTCSLCRMIWDMLDNSWRQMDGQPSYIRDREGEVVSDLRSGYRKPHWDYFTSEVWHQFCVGGRLMSWAEGELNHNTFSVGIDETWDERDMYRDRFFTRSKSRTDINIFPINLRKAKQIDHPEPAFFEATIAGLKTTYEYMRAKKYEWSKPQGLGNINIFGPAAPAGTLCPEDLQYSDEVDLGYITRMLAGCEDHGELCQMPTGSENEILTLMDLEVDQLVQLPMSTRYFTLSYLWGNAEDSMKVDHANGTYDPESLHLTLKDAMLLVKRLGERYLWIDYICINQEDKDAKLADIQRMDLIYSNAYATLVAASGTDSNAGLPGVRPGTRQPAPAVEKFGTPPFLLMRDLPSLRQQLERSIWNTRAWTFQESLLSRRCLVFSHQDVSFQCRFMHHQAESEREPPPDDGLRNPDNSESKLAPDLASSDLWGQGWSFEAYVSLIERYSARHMSFESDAVFALAGIMSRLQKRAAPEFDLRFYWGMPSRDFDKSLIWNGKMNLYAKRRVGIPSWSFLSYPEEISGPGMFASPNILPGLQEFDYFLEDPSTERVLKVGDPFPEPLVDIGLSQDFFPTILRFNTWSIPLTVTDQKDTHHIDAAHEEGNTWQSYVGREFEVVLFSNKCRVMQGVKDMTAQSDKKEWVTVIQVPVMYLEVVDGITYWIGEHVMSWEEWEAGNPRPKTVRIG</sequence>
<feature type="region of interest" description="Disordered" evidence="1">
    <location>
        <begin position="1"/>
        <end position="34"/>
    </location>
</feature>
<feature type="region of interest" description="Disordered" evidence="1">
    <location>
        <begin position="513"/>
        <end position="539"/>
    </location>
</feature>
<evidence type="ECO:0000313" key="4">
    <source>
        <dbReference type="Proteomes" id="UP000184330"/>
    </source>
</evidence>
<dbReference type="OrthoDB" id="5428863at2759"/>
<dbReference type="EMBL" id="FJOG01000021">
    <property type="protein sequence ID" value="CZR62622.1"/>
    <property type="molecule type" value="Genomic_DNA"/>
</dbReference>
<feature type="domain" description="Heterokaryon incompatibility" evidence="2">
    <location>
        <begin position="348"/>
        <end position="489"/>
    </location>
</feature>
<dbReference type="PANTHER" id="PTHR33112:SF16">
    <property type="entry name" value="HETEROKARYON INCOMPATIBILITY DOMAIN-CONTAINING PROTEIN"/>
    <property type="match status" value="1"/>
</dbReference>
<feature type="compositionally biased region" description="Polar residues" evidence="1">
    <location>
        <begin position="16"/>
        <end position="34"/>
    </location>
</feature>
<protein>
    <recommendedName>
        <fullName evidence="2">Heterokaryon incompatibility domain-containing protein</fullName>
    </recommendedName>
</protein>
<dbReference type="InterPro" id="IPR010730">
    <property type="entry name" value="HET"/>
</dbReference>
<name>A0A1L7XC76_9HELO</name>
<dbReference type="AlphaFoldDB" id="A0A1L7XC76"/>
<evidence type="ECO:0000259" key="2">
    <source>
        <dbReference type="Pfam" id="PF06985"/>
    </source>
</evidence>
<proteinExistence type="predicted"/>
<reference evidence="3 4" key="1">
    <citation type="submission" date="2016-03" db="EMBL/GenBank/DDBJ databases">
        <authorList>
            <person name="Ploux O."/>
        </authorList>
    </citation>
    <scope>NUCLEOTIDE SEQUENCE [LARGE SCALE GENOMIC DNA]</scope>
    <source>
        <strain evidence="3 4">UAMH 11012</strain>
    </source>
</reference>
<feature type="compositionally biased region" description="Basic and acidic residues" evidence="1">
    <location>
        <begin position="513"/>
        <end position="534"/>
    </location>
</feature>
<gene>
    <name evidence="3" type="ORF">PAC_12519</name>
</gene>
<dbReference type="STRING" id="576137.A0A1L7XC76"/>
<evidence type="ECO:0000256" key="1">
    <source>
        <dbReference type="SAM" id="MobiDB-lite"/>
    </source>
</evidence>